<feature type="chain" id="PRO_5040238257" description="AB hydrolase-1 domain-containing protein" evidence="1">
    <location>
        <begin position="18"/>
        <end position="279"/>
    </location>
</feature>
<evidence type="ECO:0000256" key="1">
    <source>
        <dbReference type="SAM" id="SignalP"/>
    </source>
</evidence>
<feature type="domain" description="AB hydrolase-1" evidence="2">
    <location>
        <begin position="66"/>
        <end position="264"/>
    </location>
</feature>
<dbReference type="SUPFAM" id="SSF53474">
    <property type="entry name" value="alpha/beta-Hydrolases"/>
    <property type="match status" value="1"/>
</dbReference>
<organism evidence="3 4">
    <name type="scientific">Carnegiea gigantea</name>
    <dbReference type="NCBI Taxonomy" id="171969"/>
    <lineage>
        <taxon>Eukaryota</taxon>
        <taxon>Viridiplantae</taxon>
        <taxon>Streptophyta</taxon>
        <taxon>Embryophyta</taxon>
        <taxon>Tracheophyta</taxon>
        <taxon>Spermatophyta</taxon>
        <taxon>Magnoliopsida</taxon>
        <taxon>eudicotyledons</taxon>
        <taxon>Gunneridae</taxon>
        <taxon>Pentapetalae</taxon>
        <taxon>Caryophyllales</taxon>
        <taxon>Cactineae</taxon>
        <taxon>Cactaceae</taxon>
        <taxon>Cactoideae</taxon>
        <taxon>Echinocereeae</taxon>
        <taxon>Carnegiea</taxon>
    </lineage>
</organism>
<reference evidence="3" key="1">
    <citation type="submission" date="2022-04" db="EMBL/GenBank/DDBJ databases">
        <title>Carnegiea gigantea Genome sequencing and assembly v2.</title>
        <authorList>
            <person name="Copetti D."/>
            <person name="Sanderson M.J."/>
            <person name="Burquez A."/>
            <person name="Wojciechowski M.F."/>
        </authorList>
    </citation>
    <scope>NUCLEOTIDE SEQUENCE</scope>
    <source>
        <strain evidence="3">SGP5-SGP5p</strain>
        <tissue evidence="3">Aerial part</tissue>
    </source>
</reference>
<dbReference type="InterPro" id="IPR000073">
    <property type="entry name" value="AB_hydrolase_1"/>
</dbReference>
<keyword evidence="4" id="KW-1185">Reference proteome</keyword>
<comment type="caution">
    <text evidence="3">The sequence shown here is derived from an EMBL/GenBank/DDBJ whole genome shotgun (WGS) entry which is preliminary data.</text>
</comment>
<evidence type="ECO:0000259" key="2">
    <source>
        <dbReference type="Pfam" id="PF12697"/>
    </source>
</evidence>
<name>A0A9Q1QKL4_9CARY</name>
<sequence>MLKNVGLIFLIAMVAWAYHSISPPPPTPCGAPGGPPVTALRIKLRDGRYLAYKESGVPKENAKFKIVFAHGFSSCRHDVVIATQLSQEVIEELGVHIVSFDRPGYGESDPHPKRTMKSMALDVEELADQLGLGHSFYLVGFSMGGHTVWSCLKYIPHRMPDKLSLQDLQLISKVIPLKANHQDQVKQQGEYESIHRDMMIGFGGWEFSPMDLANPFPNGNGSVHLWQGDEDGLVPVTLQRYIAKRLPWIKYHEIAGAGHLFPFVQGMVETIVRELLGEK</sequence>
<protein>
    <recommendedName>
        <fullName evidence="2">AB hydrolase-1 domain-containing protein</fullName>
    </recommendedName>
</protein>
<dbReference type="Pfam" id="PF12697">
    <property type="entry name" value="Abhydrolase_6"/>
    <property type="match status" value="1"/>
</dbReference>
<dbReference type="Proteomes" id="UP001153076">
    <property type="component" value="Unassembled WGS sequence"/>
</dbReference>
<dbReference type="Gene3D" id="3.40.50.1820">
    <property type="entry name" value="alpha/beta hydrolase"/>
    <property type="match status" value="2"/>
</dbReference>
<feature type="signal peptide" evidence="1">
    <location>
        <begin position="1"/>
        <end position="17"/>
    </location>
</feature>
<dbReference type="InterPro" id="IPR029058">
    <property type="entry name" value="AB_hydrolase_fold"/>
</dbReference>
<accession>A0A9Q1QKL4</accession>
<evidence type="ECO:0000313" key="4">
    <source>
        <dbReference type="Proteomes" id="UP001153076"/>
    </source>
</evidence>
<gene>
    <name evidence="3" type="ORF">Cgig2_022556</name>
</gene>
<dbReference type="EMBL" id="JAKOGI010000081">
    <property type="protein sequence ID" value="KAJ8445036.1"/>
    <property type="molecule type" value="Genomic_DNA"/>
</dbReference>
<dbReference type="OrthoDB" id="294702at2759"/>
<keyword evidence="1" id="KW-0732">Signal</keyword>
<dbReference type="AlphaFoldDB" id="A0A9Q1QKL4"/>
<evidence type="ECO:0000313" key="3">
    <source>
        <dbReference type="EMBL" id="KAJ8445036.1"/>
    </source>
</evidence>
<dbReference type="PANTHER" id="PTHR45763:SF51">
    <property type="entry name" value="ALPHA_BETA-HYDROLASES SUPERFAMILY PROTEIN"/>
    <property type="match status" value="1"/>
</dbReference>
<dbReference type="PANTHER" id="PTHR45763">
    <property type="entry name" value="HYDROLASE, ALPHA/BETA FOLD FAMILY PROTEIN, EXPRESSED-RELATED"/>
    <property type="match status" value="1"/>
</dbReference>
<proteinExistence type="predicted"/>